<evidence type="ECO:0000313" key="1">
    <source>
        <dbReference type="Ensembl" id="ENSMMUP00000062056.1"/>
    </source>
</evidence>
<evidence type="ECO:0000313" key="2">
    <source>
        <dbReference type="Proteomes" id="UP000006718"/>
    </source>
</evidence>
<dbReference type="AlphaFoldDB" id="A0A5F7Z905"/>
<proteinExistence type="predicted"/>
<keyword evidence="2" id="KW-1185">Reference proteome</keyword>
<dbReference type="GeneTree" id="ENSGT00940000161627"/>
<dbReference type="VEuPathDB" id="HostDB:ENSMMUG00000061553"/>
<dbReference type="PANTHER" id="PTHR46254">
    <property type="entry name" value="PROTEIN GVQW1-RELATED"/>
    <property type="match status" value="1"/>
</dbReference>
<name>A0A5F7Z905_MACMU</name>
<dbReference type="Proteomes" id="UP000006718">
    <property type="component" value="Chromosome 14"/>
</dbReference>
<sequence>MESHSVTRRECSGSTLAHCNLHLPGSSNSPASASRVAGITGVHHQAGVQWFYLGSLQPPPPRFKQFSCLSLPSSWDYRCAPPRPANFCIFSRDGVSPCCPGWSRSSPHPA</sequence>
<reference evidence="1" key="3">
    <citation type="submission" date="2025-08" db="UniProtKB">
        <authorList>
            <consortium name="Ensembl"/>
        </authorList>
    </citation>
    <scope>IDENTIFICATION</scope>
    <source>
        <strain evidence="1">17573</strain>
    </source>
</reference>
<protein>
    <submittedName>
        <fullName evidence="1">Uncharacterized protein</fullName>
    </submittedName>
</protein>
<reference evidence="2" key="1">
    <citation type="journal article" date="2007" name="Science">
        <title>Evolutionary and biomedical insights from the rhesus macaque genome.</title>
        <authorList>
            <person name="Gibbs R.A."/>
            <person name="Rogers J."/>
            <person name="Katze M.G."/>
            <person name="Bumgarner R."/>
            <person name="Weinstock G.M."/>
            <person name="Mardis E.R."/>
            <person name="Remington K.A."/>
            <person name="Strausberg R.L."/>
            <person name="Venter J.C."/>
            <person name="Wilson R.K."/>
            <person name="Batzer M.A."/>
            <person name="Bustamante C.D."/>
            <person name="Eichler E.E."/>
            <person name="Hahn M.W."/>
            <person name="Hardison R.C."/>
            <person name="Makova K.D."/>
            <person name="Miller W."/>
            <person name="Milosavljevic A."/>
            <person name="Palermo R.E."/>
            <person name="Siepel A."/>
            <person name="Sikela J.M."/>
            <person name="Attaway T."/>
            <person name="Bell S."/>
            <person name="Bernard K.E."/>
            <person name="Buhay C.J."/>
            <person name="Chandrabose M.N."/>
            <person name="Dao M."/>
            <person name="Davis C."/>
            <person name="Delehaunty K.D."/>
            <person name="Ding Y."/>
            <person name="Dinh H.H."/>
            <person name="Dugan-Rocha S."/>
            <person name="Fulton L.A."/>
            <person name="Gabisi R.A."/>
            <person name="Garner T.T."/>
            <person name="Godfrey J."/>
            <person name="Hawes A.C."/>
            <person name="Hernandez J."/>
            <person name="Hines S."/>
            <person name="Holder M."/>
            <person name="Hume J."/>
            <person name="Jhangiani S.N."/>
            <person name="Joshi V."/>
            <person name="Khan Z.M."/>
            <person name="Kirkness E.F."/>
            <person name="Cree A."/>
            <person name="Fowler R.G."/>
            <person name="Lee S."/>
            <person name="Lewis L.R."/>
            <person name="Li Z."/>
            <person name="Liu Y.-S."/>
            <person name="Moore S.M."/>
            <person name="Muzny D."/>
            <person name="Nazareth L.V."/>
            <person name="Ngo D.N."/>
            <person name="Okwuonu G.O."/>
            <person name="Pai G."/>
            <person name="Parker D."/>
            <person name="Paul H.A."/>
            <person name="Pfannkoch C."/>
            <person name="Pohl C.S."/>
            <person name="Rogers Y.-H.C."/>
            <person name="Ruiz S.J."/>
            <person name="Sabo A."/>
            <person name="Santibanez J."/>
            <person name="Schneider B.W."/>
            <person name="Smith S.M."/>
            <person name="Sodergren E."/>
            <person name="Svatek A.F."/>
            <person name="Utterback T.R."/>
            <person name="Vattathil S."/>
            <person name="Warren W."/>
            <person name="White C.S."/>
            <person name="Chinwalla A.T."/>
            <person name="Feng Y."/>
            <person name="Halpern A.L."/>
            <person name="Hillier L.W."/>
            <person name="Huang X."/>
            <person name="Minx P."/>
            <person name="Nelson J.O."/>
            <person name="Pepin K.H."/>
            <person name="Qin X."/>
            <person name="Sutton G.G."/>
            <person name="Venter E."/>
            <person name="Walenz B.P."/>
            <person name="Wallis J.W."/>
            <person name="Worley K.C."/>
            <person name="Yang S.-P."/>
            <person name="Jones S.M."/>
            <person name="Marra M.A."/>
            <person name="Rocchi M."/>
            <person name="Schein J.E."/>
            <person name="Baertsch R."/>
            <person name="Clarke L."/>
            <person name="Csuros M."/>
            <person name="Glasscock J."/>
            <person name="Harris R.A."/>
            <person name="Havlak P."/>
            <person name="Jackson A.R."/>
            <person name="Jiang H."/>
            <person name="Liu Y."/>
            <person name="Messina D.N."/>
            <person name="Shen Y."/>
            <person name="Song H.X.-Z."/>
            <person name="Wylie T."/>
            <person name="Zhang L."/>
            <person name="Birney E."/>
            <person name="Han K."/>
            <person name="Konkel M.K."/>
            <person name="Lee J."/>
            <person name="Smit A.F.A."/>
            <person name="Ullmer B."/>
            <person name="Wang H."/>
            <person name="Xing J."/>
            <person name="Burhans R."/>
            <person name="Cheng Z."/>
            <person name="Karro J.E."/>
            <person name="Ma J."/>
            <person name="Raney B."/>
            <person name="She X."/>
            <person name="Cox M.J."/>
            <person name="Demuth J.P."/>
            <person name="Dumas L.J."/>
            <person name="Han S.-G."/>
            <person name="Hopkins J."/>
            <person name="Karimpour-Fard A."/>
            <person name="Kim Y.H."/>
            <person name="Pollack J.R."/>
            <person name="Vinar T."/>
            <person name="Addo-Quaye C."/>
            <person name="Degenhardt J."/>
            <person name="Denby A."/>
            <person name="Hubisz M.J."/>
            <person name="Indap A."/>
            <person name="Kosiol C."/>
            <person name="Lahn B.T."/>
            <person name="Lawson H.A."/>
            <person name="Marklein A."/>
            <person name="Nielsen R."/>
            <person name="Vallender E.J."/>
            <person name="Clark A.G."/>
            <person name="Ferguson B."/>
            <person name="Hernandez R.D."/>
            <person name="Hirani K."/>
            <person name="Kehrer-Sawatzki H."/>
            <person name="Kolb J."/>
            <person name="Patil S."/>
            <person name="Pu L.-L."/>
            <person name="Ren Y."/>
            <person name="Smith D.G."/>
            <person name="Wheeler D.A."/>
            <person name="Schenck I."/>
            <person name="Ball E.V."/>
            <person name="Chen R."/>
            <person name="Cooper D.N."/>
            <person name="Giardine B."/>
            <person name="Hsu F."/>
            <person name="Kent W.J."/>
            <person name="Lesk A."/>
            <person name="Nelson D.L."/>
            <person name="O'brien W.E."/>
            <person name="Pruefer K."/>
            <person name="Stenson P.D."/>
            <person name="Wallace J.C."/>
            <person name="Ke H."/>
            <person name="Liu X.-M."/>
            <person name="Wang P."/>
            <person name="Xiang A.P."/>
            <person name="Yang F."/>
            <person name="Barber G.P."/>
            <person name="Haussler D."/>
            <person name="Karolchik D."/>
            <person name="Kern A.D."/>
            <person name="Kuhn R.M."/>
            <person name="Smith K.E."/>
            <person name="Zwieg A.S."/>
        </authorList>
    </citation>
    <scope>NUCLEOTIDE SEQUENCE [LARGE SCALE GENOMIC DNA]</scope>
    <source>
        <strain evidence="2">17573</strain>
    </source>
</reference>
<dbReference type="InParanoid" id="A0A5F7Z905"/>
<dbReference type="PRINTS" id="PR02045">
    <property type="entry name" value="F138DOMAIN"/>
</dbReference>
<reference evidence="1" key="2">
    <citation type="submission" date="2019-01" db="EMBL/GenBank/DDBJ databases">
        <authorList>
            <person name="Graves T."/>
            <person name="Eichler E.E."/>
            <person name="Wilson R.K."/>
        </authorList>
    </citation>
    <scope>NUCLEOTIDE SEQUENCE [LARGE SCALE GENOMIC DNA]</scope>
    <source>
        <strain evidence="1">17573</strain>
    </source>
</reference>
<accession>A0A5F7Z905</accession>
<dbReference type="Bgee" id="ENSMMUG00000061553">
    <property type="expression patterns" value="Expressed in adult mammalian kidney"/>
</dbReference>
<dbReference type="PANTHER" id="PTHR46254:SF6">
    <property type="entry name" value="HIGH MOBILITY GROUP AT-HOOK 2"/>
    <property type="match status" value="1"/>
</dbReference>
<organism evidence="1 2">
    <name type="scientific">Macaca mulatta</name>
    <name type="common">Rhesus macaque</name>
    <dbReference type="NCBI Taxonomy" id="9544"/>
    <lineage>
        <taxon>Eukaryota</taxon>
        <taxon>Metazoa</taxon>
        <taxon>Chordata</taxon>
        <taxon>Craniata</taxon>
        <taxon>Vertebrata</taxon>
        <taxon>Euteleostomi</taxon>
        <taxon>Mammalia</taxon>
        <taxon>Eutheria</taxon>
        <taxon>Euarchontoglires</taxon>
        <taxon>Primates</taxon>
        <taxon>Haplorrhini</taxon>
        <taxon>Catarrhini</taxon>
        <taxon>Cercopithecidae</taxon>
        <taxon>Cercopithecinae</taxon>
        <taxon>Macaca</taxon>
    </lineage>
</organism>
<reference evidence="1" key="4">
    <citation type="submission" date="2025-09" db="UniProtKB">
        <authorList>
            <consortium name="Ensembl"/>
        </authorList>
    </citation>
    <scope>IDENTIFICATION</scope>
    <source>
        <strain evidence="1">17573</strain>
    </source>
</reference>
<dbReference type="Ensembl" id="ENSMMUT00000089287.1">
    <property type="protein sequence ID" value="ENSMMUP00000062056.1"/>
    <property type="gene ID" value="ENSMMUG00000061553.1"/>
</dbReference>